<proteinExistence type="predicted"/>
<dbReference type="AlphaFoldDB" id="A0A1F8FPZ8"/>
<dbReference type="EMBL" id="MGJV01000026">
    <property type="protein sequence ID" value="OGN14419.1"/>
    <property type="molecule type" value="Genomic_DNA"/>
</dbReference>
<feature type="domain" description="CxxC-x17-CxxC" evidence="2">
    <location>
        <begin position="21"/>
        <end position="61"/>
    </location>
</feature>
<comment type="caution">
    <text evidence="3">The sequence shown here is derived from an EMBL/GenBank/DDBJ whole genome shotgun (WGS) entry which is preliminary data.</text>
</comment>
<protein>
    <recommendedName>
        <fullName evidence="2">CxxC-x17-CxxC domain-containing protein</fullName>
    </recommendedName>
</protein>
<sequence>MAYDNDGGNRYGGGQGDFPPRKMYSGSWNCSKCGKEITELPFEPDPARLDKLLCRDCHKDRSQSFRRNYR</sequence>
<evidence type="ECO:0000259" key="2">
    <source>
        <dbReference type="Pfam" id="PF23477"/>
    </source>
</evidence>
<feature type="region of interest" description="Disordered" evidence="1">
    <location>
        <begin position="1"/>
        <end position="20"/>
    </location>
</feature>
<evidence type="ECO:0000313" key="3">
    <source>
        <dbReference type="EMBL" id="OGN14419.1"/>
    </source>
</evidence>
<accession>A0A1F8FPZ8</accession>
<dbReference type="Pfam" id="PF23477">
    <property type="entry name" value="zf_Tbcl_2"/>
    <property type="match status" value="1"/>
</dbReference>
<dbReference type="InterPro" id="IPR026363">
    <property type="entry name" value="CxxC-x17-CxxC_dom"/>
</dbReference>
<evidence type="ECO:0000313" key="4">
    <source>
        <dbReference type="Proteomes" id="UP000176581"/>
    </source>
</evidence>
<evidence type="ECO:0000256" key="1">
    <source>
        <dbReference type="SAM" id="MobiDB-lite"/>
    </source>
</evidence>
<organism evidence="3 4">
    <name type="scientific">Candidatus Yanofskybacteria bacterium RIFCSPHIGHO2_02_FULL_43_22</name>
    <dbReference type="NCBI Taxonomy" id="1802681"/>
    <lineage>
        <taxon>Bacteria</taxon>
        <taxon>Candidatus Yanofskyibacteriota</taxon>
    </lineage>
</organism>
<dbReference type="Proteomes" id="UP000176581">
    <property type="component" value="Unassembled WGS sequence"/>
</dbReference>
<name>A0A1F8FPZ8_9BACT</name>
<reference evidence="3 4" key="1">
    <citation type="journal article" date="2016" name="Nat. Commun.">
        <title>Thousands of microbial genomes shed light on interconnected biogeochemical processes in an aquifer system.</title>
        <authorList>
            <person name="Anantharaman K."/>
            <person name="Brown C.T."/>
            <person name="Hug L.A."/>
            <person name="Sharon I."/>
            <person name="Castelle C.J."/>
            <person name="Probst A.J."/>
            <person name="Thomas B.C."/>
            <person name="Singh A."/>
            <person name="Wilkins M.J."/>
            <person name="Karaoz U."/>
            <person name="Brodie E.L."/>
            <person name="Williams K.H."/>
            <person name="Hubbard S.S."/>
            <person name="Banfield J.F."/>
        </authorList>
    </citation>
    <scope>NUCLEOTIDE SEQUENCE [LARGE SCALE GENOMIC DNA]</scope>
</reference>
<gene>
    <name evidence="3" type="ORF">A3J47_03205</name>
</gene>